<dbReference type="SUPFAM" id="SSF54631">
    <property type="entry name" value="CBS-domain pair"/>
    <property type="match status" value="1"/>
</dbReference>
<feature type="transmembrane region" description="Helical" evidence="11">
    <location>
        <begin position="667"/>
        <end position="686"/>
    </location>
</feature>
<feature type="compositionally biased region" description="Basic and acidic residues" evidence="12">
    <location>
        <begin position="1287"/>
        <end position="1307"/>
    </location>
</feature>
<feature type="region of interest" description="Disordered" evidence="12">
    <location>
        <begin position="1283"/>
        <end position="1307"/>
    </location>
</feature>
<feature type="domain" description="CBS" evidence="13">
    <location>
        <begin position="880"/>
        <end position="938"/>
    </location>
</feature>
<dbReference type="InterPro" id="IPR051280">
    <property type="entry name" value="Cl-channel/antiporter"/>
</dbReference>
<evidence type="ECO:0000256" key="1">
    <source>
        <dbReference type="ARBA" id="ARBA00004141"/>
    </source>
</evidence>
<dbReference type="PROSITE" id="PS51371">
    <property type="entry name" value="CBS"/>
    <property type="match status" value="1"/>
</dbReference>
<sequence length="1307" mass="145504">RGRETDEAPEWRACAKSPTRRKRILHPDLTPLPLPLTTCHNRINQLSFSAVATMEYEESETEALLGSRNSDARSGAPPSSTSSSVSNGGSTRVGGVLRHLRLPLSSRSNDTIPLTNVTERTARGPVATPQHYQYMGVQRTNSFPNDLYSGSRYSRFEMEEALRQRNGTSIKEWLDGKRKQLQAARQAGLDDDERDRDKQMKAQHLESFDYDFFESRVNMQHDHEQTEEAIRSLNLGRWIMTFSIGLMTALVACFVETMTGTFSSLRTTTMEATVAKEKSGHAAFGQGFLVYAAISVGYVSIASYCVAILCPVAGGSGISEIKATLNGIKIHRVVRLKTLFCKAFGILFSVAGGLPVGKEGPMIHSGAVIGAGLSQGKSSSFGVDTSWTKFKGFRNDKEKRDFISCGAAAGVAAAFGAPIGGVLFALEEGASFWHQNLTWRTFFCAMVSAFVFNFFISYMDNEAEAPDGRVFIGTLGQTGTFSFGPFVGNKSYDVLDLIFFIGMGMVGGLFGAMFNAVNTHLTRFRQRWMSNRWVKLSEALFIALTMASLSFWLSYHFGECRKVGGKYSDSLVNFYCPDGEFNDLASLFTVSYSTSIKQLLHFNGDASFSAQSLIIFFVVFYIMACWTYGIAVPSGLFVPSLLAGAAYGRLCVMMAHHMQLPVGAPDGMFALIGAASMLGGMARMTISLTVIILECTGVIEWGLPIMVSLMAARWIGNSFNEGLYDIHIHLKKLPFLEFDPPFYSRFLRVQNIMGEPPLTVDQIVKAGEILDILKNCNHGGFPVVIPRKPSDKDAKLKPPKFVGIINRRHLCVLLQRKDFFVDKPTPFTRKPAGETTLLYNDQYALSYRDIESNYPRYPTIQEIKLDEDERDLWMDLTPYMNPTPHTVQEQTPVPRAFRLFRSLGLRHLVVLNRRNEVRGMITRKDLTPSHLKECLEALSESEKMRIQGYFNRGRSASQHFEEVERTLLNIVDNSRMTMTDGGGYGTAFGASAGASGGMRNLRSGRTMLTRSRARDTNQPVFVDDQWNDADPWPLQSRSALVAVCKALLNAVTLVVISSLVTRAFCARSVRWPLHAVPSPASWFTSIHQLHWNGCVRRAARRWAQCLSSVSDDNGLEAIGIDCMQPFFHGMALTLGLVATLQFHRLWLKTLLLGGLALTAAVHTATNLRSAQRTAVHIYSLDPSFAYANETIFIAIDGLNMEEGGRIAWAPYWDGARTKKLADTPKVLSRPLHHGGVTVAFTQLDDYIPCYRPPSRSRGRSTEKYECFEHVRLRIKDRRSVPGWSLQHHHDGEEDEEHTAHENAKHAL</sequence>
<comment type="caution">
    <text evidence="14">The sequence shown here is derived from an EMBL/GenBank/DDBJ whole genome shotgun (WGS) entry which is preliminary data.</text>
</comment>
<dbReference type="Gene3D" id="3.10.580.10">
    <property type="entry name" value="CBS-domain"/>
    <property type="match status" value="1"/>
</dbReference>
<feature type="transmembrane region" description="Helical" evidence="11">
    <location>
        <begin position="470"/>
        <end position="488"/>
    </location>
</feature>
<organism evidence="14 15">
    <name type="scientific">Lagenidium giganteum</name>
    <dbReference type="NCBI Taxonomy" id="4803"/>
    <lineage>
        <taxon>Eukaryota</taxon>
        <taxon>Sar</taxon>
        <taxon>Stramenopiles</taxon>
        <taxon>Oomycota</taxon>
        <taxon>Peronosporomycetes</taxon>
        <taxon>Pythiales</taxon>
        <taxon>Pythiaceae</taxon>
    </lineage>
</organism>
<evidence type="ECO:0000256" key="12">
    <source>
        <dbReference type="SAM" id="MobiDB-lite"/>
    </source>
</evidence>
<gene>
    <name evidence="14" type="ORF">N0F65_010786</name>
</gene>
<dbReference type="PANTHER" id="PTHR11689:SF136">
    <property type="entry name" value="H(+)_CL(-) EXCHANGE TRANSPORTER 7"/>
    <property type="match status" value="1"/>
</dbReference>
<feature type="transmembrane region" description="Helical" evidence="11">
    <location>
        <begin position="636"/>
        <end position="655"/>
    </location>
</feature>
<evidence type="ECO:0000256" key="4">
    <source>
        <dbReference type="ARBA" id="ARBA00022737"/>
    </source>
</evidence>
<feature type="transmembrane region" description="Helical" evidence="11">
    <location>
        <begin position="608"/>
        <end position="629"/>
    </location>
</feature>
<feature type="compositionally biased region" description="Low complexity" evidence="12">
    <location>
        <begin position="72"/>
        <end position="93"/>
    </location>
</feature>
<dbReference type="InterPro" id="IPR001807">
    <property type="entry name" value="ClC"/>
</dbReference>
<accession>A0AAV2YRQ9</accession>
<dbReference type="GO" id="GO:0005254">
    <property type="term" value="F:chloride channel activity"/>
    <property type="evidence" value="ECO:0007669"/>
    <property type="project" value="UniProtKB-UniRule"/>
</dbReference>
<dbReference type="Pfam" id="PF00571">
    <property type="entry name" value="CBS"/>
    <property type="match status" value="1"/>
</dbReference>
<dbReference type="InterPro" id="IPR014743">
    <property type="entry name" value="Cl-channel_core"/>
</dbReference>
<keyword evidence="8 11" id="KW-0472">Membrane</keyword>
<evidence type="ECO:0000256" key="2">
    <source>
        <dbReference type="ARBA" id="ARBA00022448"/>
    </source>
</evidence>
<feature type="transmembrane region" description="Helical" evidence="11">
    <location>
        <begin position="437"/>
        <end position="458"/>
    </location>
</feature>
<reference evidence="14" key="2">
    <citation type="journal article" date="2023" name="Microbiol Resour">
        <title>Decontamination and Annotation of the Draft Genome Sequence of the Oomycete Lagenidium giganteum ARSEF 373.</title>
        <authorList>
            <person name="Morgan W.R."/>
            <person name="Tartar A."/>
        </authorList>
    </citation>
    <scope>NUCLEOTIDE SEQUENCE</scope>
    <source>
        <strain evidence="14">ARSEF 373</strain>
    </source>
</reference>
<feature type="transmembrane region" description="Helical" evidence="11">
    <location>
        <begin position="288"/>
        <end position="312"/>
    </location>
</feature>
<protein>
    <recommendedName>
        <fullName evidence="11">Chloride channel protein</fullName>
    </recommendedName>
</protein>
<dbReference type="PRINTS" id="PR00762">
    <property type="entry name" value="CLCHANNEL"/>
</dbReference>
<dbReference type="InterPro" id="IPR046342">
    <property type="entry name" value="CBS_dom_sf"/>
</dbReference>
<dbReference type="Pfam" id="PF00654">
    <property type="entry name" value="Voltage_CLC"/>
    <property type="match status" value="1"/>
</dbReference>
<evidence type="ECO:0000313" key="14">
    <source>
        <dbReference type="EMBL" id="DAZ97352.1"/>
    </source>
</evidence>
<dbReference type="GO" id="GO:0016020">
    <property type="term" value="C:membrane"/>
    <property type="evidence" value="ECO:0007669"/>
    <property type="project" value="UniProtKB-SubCell"/>
</dbReference>
<comment type="subcellular location">
    <subcellularLocation>
        <location evidence="1 11">Membrane</location>
        <topology evidence="1 11">Multi-pass membrane protein</topology>
    </subcellularLocation>
</comment>
<keyword evidence="6 11" id="KW-0406">Ion transport</keyword>
<feature type="region of interest" description="Disordered" evidence="12">
    <location>
        <begin position="59"/>
        <end position="93"/>
    </location>
</feature>
<evidence type="ECO:0000256" key="7">
    <source>
        <dbReference type="ARBA" id="ARBA00023122"/>
    </source>
</evidence>
<evidence type="ECO:0000256" key="10">
    <source>
        <dbReference type="PROSITE-ProRule" id="PRU00703"/>
    </source>
</evidence>
<name>A0AAV2YRQ9_9STRA</name>
<keyword evidence="9 11" id="KW-0868">Chloride</keyword>
<feature type="transmembrane region" description="Helical" evidence="11">
    <location>
        <begin position="402"/>
        <end position="425"/>
    </location>
</feature>
<keyword evidence="2 11" id="KW-0813">Transport</keyword>
<dbReference type="EMBL" id="DAKRPA010000138">
    <property type="protein sequence ID" value="DAZ97352.1"/>
    <property type="molecule type" value="Genomic_DNA"/>
</dbReference>
<evidence type="ECO:0000259" key="13">
    <source>
        <dbReference type="PROSITE" id="PS51371"/>
    </source>
</evidence>
<dbReference type="SUPFAM" id="SSF81340">
    <property type="entry name" value="Clc chloride channel"/>
    <property type="match status" value="1"/>
</dbReference>
<evidence type="ECO:0000256" key="9">
    <source>
        <dbReference type="ARBA" id="ARBA00023214"/>
    </source>
</evidence>
<keyword evidence="4" id="KW-0677">Repeat</keyword>
<dbReference type="CDD" id="cd04591">
    <property type="entry name" value="CBS_pair_voltage-gated_CLC_euk_bac"/>
    <property type="match status" value="1"/>
</dbReference>
<keyword evidence="15" id="KW-1185">Reference proteome</keyword>
<comment type="similarity">
    <text evidence="11">Belongs to the chloride channel (TC 2.A.49) family.</text>
</comment>
<feature type="transmembrane region" description="Helical" evidence="11">
    <location>
        <begin position="539"/>
        <end position="558"/>
    </location>
</feature>
<keyword evidence="3 11" id="KW-0812">Transmembrane</keyword>
<feature type="transmembrane region" description="Helical" evidence="11">
    <location>
        <begin position="494"/>
        <end position="518"/>
    </location>
</feature>
<evidence type="ECO:0000256" key="8">
    <source>
        <dbReference type="ARBA" id="ARBA00023136"/>
    </source>
</evidence>
<dbReference type="Gene3D" id="1.10.3080.10">
    <property type="entry name" value="Clc chloride channel"/>
    <property type="match status" value="1"/>
</dbReference>
<dbReference type="Proteomes" id="UP001146120">
    <property type="component" value="Unassembled WGS sequence"/>
</dbReference>
<evidence type="ECO:0000256" key="11">
    <source>
        <dbReference type="RuleBase" id="RU361221"/>
    </source>
</evidence>
<evidence type="ECO:0000256" key="5">
    <source>
        <dbReference type="ARBA" id="ARBA00022989"/>
    </source>
</evidence>
<feature type="transmembrane region" description="Helical" evidence="11">
    <location>
        <begin position="238"/>
        <end position="258"/>
    </location>
</feature>
<keyword evidence="5 11" id="KW-1133">Transmembrane helix</keyword>
<dbReference type="FunFam" id="3.10.580.10:FF:000067">
    <property type="entry name" value="Chloride channel protein"/>
    <property type="match status" value="1"/>
</dbReference>
<evidence type="ECO:0000313" key="15">
    <source>
        <dbReference type="Proteomes" id="UP001146120"/>
    </source>
</evidence>
<proteinExistence type="inferred from homology"/>
<keyword evidence="7 10" id="KW-0129">CBS domain</keyword>
<dbReference type="PANTHER" id="PTHR11689">
    <property type="entry name" value="CHLORIDE CHANNEL PROTEIN CLC FAMILY MEMBER"/>
    <property type="match status" value="1"/>
</dbReference>
<feature type="transmembrane region" description="Helical" evidence="11">
    <location>
        <begin position="698"/>
        <end position="716"/>
    </location>
</feature>
<dbReference type="InterPro" id="IPR000644">
    <property type="entry name" value="CBS_dom"/>
</dbReference>
<evidence type="ECO:0000256" key="3">
    <source>
        <dbReference type="ARBA" id="ARBA00022692"/>
    </source>
</evidence>
<dbReference type="SMART" id="SM00116">
    <property type="entry name" value="CBS"/>
    <property type="match status" value="2"/>
</dbReference>
<evidence type="ECO:0000256" key="6">
    <source>
        <dbReference type="ARBA" id="ARBA00023065"/>
    </source>
</evidence>
<feature type="non-terminal residue" evidence="14">
    <location>
        <position position="1"/>
    </location>
</feature>
<reference evidence="14" key="1">
    <citation type="submission" date="2022-11" db="EMBL/GenBank/DDBJ databases">
        <authorList>
            <person name="Morgan W.R."/>
            <person name="Tartar A."/>
        </authorList>
    </citation>
    <scope>NUCLEOTIDE SEQUENCE</scope>
    <source>
        <strain evidence="14">ARSEF 373</strain>
    </source>
</reference>